<dbReference type="PANTHER" id="PTHR12599">
    <property type="entry name" value="PTERIN-4-ALPHA-CARBINOLAMINE DEHYDRATASE"/>
    <property type="match status" value="1"/>
</dbReference>
<dbReference type="Pfam" id="PF01329">
    <property type="entry name" value="Pterin_4a"/>
    <property type="match status" value="1"/>
</dbReference>
<comment type="catalytic activity">
    <reaction evidence="1">
        <text>(4aS,6R)-4a-hydroxy-L-erythro-5,6,7,8-tetrahydrobiopterin = (6R)-L-erythro-6,7-dihydrobiopterin + H2O</text>
        <dbReference type="Rhea" id="RHEA:11920"/>
        <dbReference type="ChEBI" id="CHEBI:15377"/>
        <dbReference type="ChEBI" id="CHEBI:15642"/>
        <dbReference type="ChEBI" id="CHEBI:43120"/>
        <dbReference type="EC" id="4.2.1.96"/>
    </reaction>
</comment>
<evidence type="ECO:0000256" key="2">
    <source>
        <dbReference type="ARBA" id="ARBA00006472"/>
    </source>
</evidence>
<evidence type="ECO:0000256" key="4">
    <source>
        <dbReference type="ARBA" id="ARBA00021735"/>
    </source>
</evidence>
<protein>
    <recommendedName>
        <fullName evidence="4">Putative pterin-4-alpha-carbinolamine dehydratase</fullName>
        <ecNumber evidence="3">4.2.1.96</ecNumber>
    </recommendedName>
</protein>
<dbReference type="SUPFAM" id="SSF55248">
    <property type="entry name" value="PCD-like"/>
    <property type="match status" value="1"/>
</dbReference>
<dbReference type="NCBIfam" id="NF002017">
    <property type="entry name" value="PRK00823.1-2"/>
    <property type="match status" value="1"/>
</dbReference>
<evidence type="ECO:0000256" key="1">
    <source>
        <dbReference type="ARBA" id="ARBA00001554"/>
    </source>
</evidence>
<keyword evidence="5" id="KW-0456">Lyase</keyword>
<evidence type="ECO:0000256" key="5">
    <source>
        <dbReference type="ARBA" id="ARBA00023239"/>
    </source>
</evidence>
<evidence type="ECO:0000313" key="6">
    <source>
        <dbReference type="EMBL" id="GAA1394368.1"/>
    </source>
</evidence>
<keyword evidence="7" id="KW-1185">Reference proteome</keyword>
<dbReference type="RefSeq" id="WP_344333925.1">
    <property type="nucleotide sequence ID" value="NZ_BAAAKJ010000148.1"/>
</dbReference>
<dbReference type="PANTHER" id="PTHR12599:SF0">
    <property type="entry name" value="PTERIN-4-ALPHA-CARBINOLAMINE DEHYDRATASE"/>
    <property type="match status" value="1"/>
</dbReference>
<accession>A0ABP4ITD6</accession>
<comment type="similarity">
    <text evidence="2">Belongs to the pterin-4-alpha-carbinolamine dehydratase family.</text>
</comment>
<dbReference type="EMBL" id="BAAAKJ010000148">
    <property type="protein sequence ID" value="GAA1394368.1"/>
    <property type="molecule type" value="Genomic_DNA"/>
</dbReference>
<comment type="caution">
    <text evidence="6">The sequence shown here is derived from an EMBL/GenBank/DDBJ whole genome shotgun (WGS) entry which is preliminary data.</text>
</comment>
<dbReference type="InterPro" id="IPR001533">
    <property type="entry name" value="Pterin_deHydtase"/>
</dbReference>
<evidence type="ECO:0000256" key="3">
    <source>
        <dbReference type="ARBA" id="ARBA00013252"/>
    </source>
</evidence>
<proteinExistence type="inferred from homology"/>
<sequence length="103" mass="10770">MSRERLTEDEIAAGLAGLPHWTREGDTIVRTADAPDFPAGIRVVVAVAGAAEAMDHHPDIDIRWRTLRFALSTHSAGGLTALDLGLAARIDEALAAESAGSVG</sequence>
<dbReference type="EC" id="4.2.1.96" evidence="3"/>
<dbReference type="Proteomes" id="UP001499863">
    <property type="component" value="Unassembled WGS sequence"/>
</dbReference>
<gene>
    <name evidence="6" type="ORF">GCM10009639_28430</name>
</gene>
<dbReference type="Gene3D" id="3.30.1360.20">
    <property type="entry name" value="Transcriptional coactivator/pterin dehydratase"/>
    <property type="match status" value="1"/>
</dbReference>
<name>A0ABP4ITD6_9ACTN</name>
<reference evidence="7" key="1">
    <citation type="journal article" date="2019" name="Int. J. Syst. Evol. Microbiol.">
        <title>The Global Catalogue of Microorganisms (GCM) 10K type strain sequencing project: providing services to taxonomists for standard genome sequencing and annotation.</title>
        <authorList>
            <consortium name="The Broad Institute Genomics Platform"/>
            <consortium name="The Broad Institute Genome Sequencing Center for Infectious Disease"/>
            <person name="Wu L."/>
            <person name="Ma J."/>
        </authorList>
    </citation>
    <scope>NUCLEOTIDE SEQUENCE [LARGE SCALE GENOMIC DNA]</scope>
    <source>
        <strain evidence="7">JCM 12393</strain>
    </source>
</reference>
<dbReference type="CDD" id="cd00488">
    <property type="entry name" value="PCD_DCoH"/>
    <property type="match status" value="1"/>
</dbReference>
<organism evidence="6 7">
    <name type="scientific">Kitasatospora putterlickiae</name>
    <dbReference type="NCBI Taxonomy" id="221725"/>
    <lineage>
        <taxon>Bacteria</taxon>
        <taxon>Bacillati</taxon>
        <taxon>Actinomycetota</taxon>
        <taxon>Actinomycetes</taxon>
        <taxon>Kitasatosporales</taxon>
        <taxon>Streptomycetaceae</taxon>
        <taxon>Kitasatospora</taxon>
    </lineage>
</organism>
<dbReference type="InterPro" id="IPR036428">
    <property type="entry name" value="PCD_sf"/>
</dbReference>
<evidence type="ECO:0000313" key="7">
    <source>
        <dbReference type="Proteomes" id="UP001499863"/>
    </source>
</evidence>